<reference evidence="1 2" key="1">
    <citation type="submission" date="2018-11" db="EMBL/GenBank/DDBJ databases">
        <authorList>
            <consortium name="Pathogen Informatics"/>
        </authorList>
    </citation>
    <scope>NUCLEOTIDE SEQUENCE [LARGE SCALE GENOMIC DNA]</scope>
</reference>
<evidence type="ECO:0000313" key="1">
    <source>
        <dbReference type="EMBL" id="VDK50085.1"/>
    </source>
</evidence>
<name>A0A3P6R9E9_DIBLA</name>
<evidence type="ECO:0000313" key="2">
    <source>
        <dbReference type="Proteomes" id="UP000281553"/>
    </source>
</evidence>
<sequence>MPTANRFSLHPPSSASQPAPVAVFSQVSVPSLWRCTLVALDYH</sequence>
<dbReference type="AlphaFoldDB" id="A0A3P6R9E9"/>
<gene>
    <name evidence="1" type="ORF">DILT_LOCUS1770</name>
</gene>
<keyword evidence="2" id="KW-1185">Reference proteome</keyword>
<protein>
    <submittedName>
        <fullName evidence="1">Uncharacterized protein</fullName>
    </submittedName>
</protein>
<accession>A0A3P6R9E9</accession>
<proteinExistence type="predicted"/>
<dbReference type="EMBL" id="UYRU01014334">
    <property type="protein sequence ID" value="VDK50085.1"/>
    <property type="molecule type" value="Genomic_DNA"/>
</dbReference>
<dbReference type="Proteomes" id="UP000281553">
    <property type="component" value="Unassembled WGS sequence"/>
</dbReference>
<organism evidence="1 2">
    <name type="scientific">Dibothriocephalus latus</name>
    <name type="common">Fish tapeworm</name>
    <name type="synonym">Diphyllobothrium latum</name>
    <dbReference type="NCBI Taxonomy" id="60516"/>
    <lineage>
        <taxon>Eukaryota</taxon>
        <taxon>Metazoa</taxon>
        <taxon>Spiralia</taxon>
        <taxon>Lophotrochozoa</taxon>
        <taxon>Platyhelminthes</taxon>
        <taxon>Cestoda</taxon>
        <taxon>Eucestoda</taxon>
        <taxon>Diphyllobothriidea</taxon>
        <taxon>Diphyllobothriidae</taxon>
        <taxon>Dibothriocephalus</taxon>
    </lineage>
</organism>